<dbReference type="GO" id="GO:0031048">
    <property type="term" value="P:regulatory ncRNA-mediated heterochromatin formation"/>
    <property type="evidence" value="ECO:0007669"/>
    <property type="project" value="TreeGrafter"/>
</dbReference>
<feature type="domain" description="DNA2/NAM7 helicase helicase" evidence="2">
    <location>
        <begin position="488"/>
        <end position="868"/>
    </location>
</feature>
<evidence type="ECO:0000313" key="5">
    <source>
        <dbReference type="EMBL" id="CAK1556451.1"/>
    </source>
</evidence>
<accession>A0AAV1K773</accession>
<feature type="coiled-coil region" evidence="1">
    <location>
        <begin position="772"/>
        <end position="799"/>
    </location>
</feature>
<dbReference type="SUPFAM" id="SSF52540">
    <property type="entry name" value="P-loop containing nucleoside triphosphate hydrolases"/>
    <property type="match status" value="1"/>
</dbReference>
<dbReference type="InterPro" id="IPR041679">
    <property type="entry name" value="DNA2/NAM7-like_C"/>
</dbReference>
<protein>
    <recommendedName>
        <fullName evidence="7">NFX1-type zinc finger-containing protein 1</fullName>
    </recommendedName>
</protein>
<dbReference type="Pfam" id="PF25396">
    <property type="entry name" value="ZNFX1"/>
    <property type="match status" value="1"/>
</dbReference>
<name>A0AAV1K773_9NEOP</name>
<sequence>MSDNTKSLRIDWFDGTVIEETRPSASQFNDEETENLQVAQKPQESERKPIGFKRLLDISFMKPPSLNIELANRPGFWLLFKNDLKEDYIVLILKVLSALYKSLDRGEKSKISTLLESKFMHSNYLTQLKEYLQRLPSVRIVEKRLNMQFWDDVETFYFNVYEFCYGIFVYQNESKEFLNELLDLVTTAEISAIGVQEEHSERIGESFYSKIQQLKEQISSSISQDHNALTQQHFTNMDPNSFRNIPIFPTKQDLVSGTLVDIRPNIVNGAYTSVEHYLDVQFKLLREDCYGPLREGISKYLDNPTKRRHENIRVFPKVRIISTYISGNKVGHLVDIAWDERLKDKSVNCTRYVKNKQLMFGSLLLFTSDEFNTILCASVLDSSVALLNEGYILVSFDNPVSSNIFSEKYTMIESEVFFEPYHRVLKVLQNCRPDELPMKNYIIDVQSNTQPPAYINSDTIYTIQTKQGDIYFPVLDKSQWPSNEEFGLDQSQMEAYNFALTREFAVIQGPPGTGKTFLGIKIASTILKNLSLDGTPMLIICYTNHALDQFLEGILNITDNIVRLGSQSKSKLLESYTLHNLRTKTKSRYSYLYASKRSEIEKVYKEMMDLQTDIEKCDKEILCYKSVKPFLRVDDVVLELKANNDDAILEWLFGHSDDRGIEIDDWEKQCEDLDDSDKIETCFSETWALGEIDSMKNGIKYLKDVTEQIDGKTMVHKFEVKIEKIRYWLECFKKYMSSKSKEPIEPKNIKDLYDLTLDERWKVYFYAVNGVKTELQRNINQLLEKYNALTKELEEVSTLIDSDVMKTVRVVGVTTTLAARRHDLMRKLLSPIVIVEEAAEVLESHVIASLTTRCQHLILIGDHKQLRPSAAHYKLAKHYNLEISLFERMIKNSIHAKTLTTQRRMRPNFVELLVPTIYEKLESHPIVYNYPHVRGMRDNLYFYNHDVFEDSEGLEDSWSHKNSFEARWTVALANYLRRMEYSPDDVTILTTYTGQASLIKELSKKYSLLRDIRITVVDNYQGEESRIVILSLVRSNRDGNIGFLSASNRICVALSRAKEGFYIFGNMKMLCSAGPIWRSIDEKLKSLSAIGQNIAIHCEKHQTGVFMERPNDLDNCLRGLCLKKCAEV</sequence>
<dbReference type="AlphaFoldDB" id="A0AAV1K773"/>
<dbReference type="InterPro" id="IPR047187">
    <property type="entry name" value="SF1_C_Upf1"/>
</dbReference>
<keyword evidence="6" id="KW-1185">Reference proteome</keyword>
<evidence type="ECO:0000259" key="4">
    <source>
        <dbReference type="Pfam" id="PF25396"/>
    </source>
</evidence>
<evidence type="ECO:0008006" key="7">
    <source>
        <dbReference type="Google" id="ProtNLM"/>
    </source>
</evidence>
<dbReference type="InterPro" id="IPR057373">
    <property type="entry name" value="ZNFX1"/>
</dbReference>
<evidence type="ECO:0000259" key="2">
    <source>
        <dbReference type="Pfam" id="PF13086"/>
    </source>
</evidence>
<comment type="caution">
    <text evidence="5">The sequence shown here is derived from an EMBL/GenBank/DDBJ whole genome shotgun (WGS) entry which is preliminary data.</text>
</comment>
<dbReference type="Pfam" id="PF13086">
    <property type="entry name" value="AAA_11"/>
    <property type="match status" value="1"/>
</dbReference>
<evidence type="ECO:0000256" key="1">
    <source>
        <dbReference type="SAM" id="Coils"/>
    </source>
</evidence>
<dbReference type="GO" id="GO:0031380">
    <property type="term" value="C:nuclear RNA-directed RNA polymerase complex"/>
    <property type="evidence" value="ECO:0007669"/>
    <property type="project" value="TreeGrafter"/>
</dbReference>
<dbReference type="InterPro" id="IPR041677">
    <property type="entry name" value="DNA2/NAM7_AAA_11"/>
</dbReference>
<dbReference type="Proteomes" id="UP001497472">
    <property type="component" value="Unassembled WGS sequence"/>
</dbReference>
<dbReference type="InterPro" id="IPR045055">
    <property type="entry name" value="DNA2/NAM7-like"/>
</dbReference>
<feature type="domain" description="DNA2/NAM7 helicase-like C-terminal" evidence="3">
    <location>
        <begin position="881"/>
        <end position="1067"/>
    </location>
</feature>
<reference evidence="5 6" key="1">
    <citation type="submission" date="2023-11" db="EMBL/GenBank/DDBJ databases">
        <authorList>
            <person name="Okamura Y."/>
        </authorList>
    </citation>
    <scope>NUCLEOTIDE SEQUENCE [LARGE SCALE GENOMIC DNA]</scope>
</reference>
<dbReference type="PANTHER" id="PTHR10887">
    <property type="entry name" value="DNA2/NAM7 HELICASE FAMILY"/>
    <property type="match status" value="1"/>
</dbReference>
<dbReference type="CDD" id="cd18808">
    <property type="entry name" value="SF1_C_Upf1"/>
    <property type="match status" value="1"/>
</dbReference>
<dbReference type="GO" id="GO:0004386">
    <property type="term" value="F:helicase activity"/>
    <property type="evidence" value="ECO:0007669"/>
    <property type="project" value="InterPro"/>
</dbReference>
<dbReference type="Gene3D" id="3.40.50.300">
    <property type="entry name" value="P-loop containing nucleotide triphosphate hydrolases"/>
    <property type="match status" value="2"/>
</dbReference>
<keyword evidence="1" id="KW-0175">Coiled coil</keyword>
<dbReference type="EMBL" id="CAVLEF010000284">
    <property type="protein sequence ID" value="CAK1556451.1"/>
    <property type="molecule type" value="Genomic_DNA"/>
</dbReference>
<dbReference type="Pfam" id="PF13087">
    <property type="entry name" value="AAA_12"/>
    <property type="match status" value="1"/>
</dbReference>
<dbReference type="InterPro" id="IPR027417">
    <property type="entry name" value="P-loop_NTPase"/>
</dbReference>
<feature type="domain" description="ZNFX1" evidence="4">
    <location>
        <begin position="308"/>
        <end position="415"/>
    </location>
</feature>
<organism evidence="5 6">
    <name type="scientific">Leptosia nina</name>
    <dbReference type="NCBI Taxonomy" id="320188"/>
    <lineage>
        <taxon>Eukaryota</taxon>
        <taxon>Metazoa</taxon>
        <taxon>Ecdysozoa</taxon>
        <taxon>Arthropoda</taxon>
        <taxon>Hexapoda</taxon>
        <taxon>Insecta</taxon>
        <taxon>Pterygota</taxon>
        <taxon>Neoptera</taxon>
        <taxon>Endopterygota</taxon>
        <taxon>Lepidoptera</taxon>
        <taxon>Glossata</taxon>
        <taxon>Ditrysia</taxon>
        <taxon>Papilionoidea</taxon>
        <taxon>Pieridae</taxon>
        <taxon>Pierinae</taxon>
        <taxon>Leptosia</taxon>
    </lineage>
</organism>
<proteinExistence type="predicted"/>
<gene>
    <name evidence="5" type="ORF">LNINA_LOCUS15199</name>
</gene>
<evidence type="ECO:0000259" key="3">
    <source>
        <dbReference type="Pfam" id="PF13087"/>
    </source>
</evidence>
<dbReference type="PANTHER" id="PTHR10887:SF341">
    <property type="entry name" value="NFX1-TYPE ZINC FINGER-CONTAINING PROTEIN 1"/>
    <property type="match status" value="1"/>
</dbReference>
<evidence type="ECO:0000313" key="6">
    <source>
        <dbReference type="Proteomes" id="UP001497472"/>
    </source>
</evidence>